<reference evidence="2 3" key="1">
    <citation type="journal article" date="2014" name="Nature">
        <title>An environmental bacterial taxon with a large and distinct metabolic repertoire.</title>
        <authorList>
            <person name="Wilson M.C."/>
            <person name="Mori T."/>
            <person name="Ruckert C."/>
            <person name="Uria A.R."/>
            <person name="Helf M.J."/>
            <person name="Takada K."/>
            <person name="Gernert C."/>
            <person name="Steffens U.A."/>
            <person name="Heycke N."/>
            <person name="Schmitt S."/>
            <person name="Rinke C."/>
            <person name="Helfrich E.J."/>
            <person name="Brachmann A.O."/>
            <person name="Gurgui C."/>
            <person name="Wakimoto T."/>
            <person name="Kracht M."/>
            <person name="Crusemann M."/>
            <person name="Hentschel U."/>
            <person name="Abe I."/>
            <person name="Matsunaga S."/>
            <person name="Kalinowski J."/>
            <person name="Takeyama H."/>
            <person name="Piel J."/>
        </authorList>
    </citation>
    <scope>NUCLEOTIDE SEQUENCE [LARGE SCALE GENOMIC DNA]</scope>
    <source>
        <strain evidence="3">TSY2</strain>
    </source>
</reference>
<name>W4MD38_9BACT</name>
<keyword evidence="3" id="KW-1185">Reference proteome</keyword>
<gene>
    <name evidence="2" type="ORF">ETSY2_08975</name>
</gene>
<dbReference type="Pfam" id="PF16811">
    <property type="entry name" value="TAtT"/>
    <property type="match status" value="1"/>
</dbReference>
<accession>W4MD38</accession>
<dbReference type="AlphaFoldDB" id="W4MD38"/>
<feature type="signal peptide" evidence="1">
    <location>
        <begin position="1"/>
        <end position="33"/>
    </location>
</feature>
<evidence type="ECO:0000256" key="1">
    <source>
        <dbReference type="SAM" id="SignalP"/>
    </source>
</evidence>
<protein>
    <submittedName>
        <fullName evidence="2">Uncharacterized protein</fullName>
    </submittedName>
</protein>
<evidence type="ECO:0000313" key="2">
    <source>
        <dbReference type="EMBL" id="ETX07821.1"/>
    </source>
</evidence>
<evidence type="ECO:0000313" key="3">
    <source>
        <dbReference type="Proteomes" id="UP000019140"/>
    </source>
</evidence>
<sequence>MSIRYRLCVRAAQLALSGLLLLHAGCASLISNAASGFADHLSAAVTNQNDPETVRDGAPAYMLLLDSLLEGDPGDPALLAAAANLYASYGAVFADDPNRSARLTERARHYAEKALCISYARSCEWNGATYEAYEVTLAHLKHKHGEAVYAYGVAWLAYIRAHSDDWNALARLPHLEALLNRYIEIGDAAKASTVYTYLGILATLRPPALGGEPEKGKQYFERAIELSNGTDLSAKVEYARGYARALYERE</sequence>
<dbReference type="InterPro" id="IPR031823">
    <property type="entry name" value="TatT"/>
</dbReference>
<dbReference type="InterPro" id="IPR038537">
    <property type="entry name" value="TatT_sf"/>
</dbReference>
<dbReference type="Gene3D" id="1.25.40.920">
    <property type="entry name" value="TRAP transporter T-component"/>
    <property type="match status" value="1"/>
</dbReference>
<dbReference type="EMBL" id="AZHX01000362">
    <property type="protein sequence ID" value="ETX07821.1"/>
    <property type="molecule type" value="Genomic_DNA"/>
</dbReference>
<dbReference type="Proteomes" id="UP000019140">
    <property type="component" value="Unassembled WGS sequence"/>
</dbReference>
<feature type="chain" id="PRO_5004844835" evidence="1">
    <location>
        <begin position="34"/>
        <end position="250"/>
    </location>
</feature>
<dbReference type="HOGENOM" id="CLU_074357_1_0_7"/>
<proteinExistence type="predicted"/>
<organism evidence="2 3">
    <name type="scientific">Candidatus Entotheonella gemina</name>
    <dbReference type="NCBI Taxonomy" id="1429439"/>
    <lineage>
        <taxon>Bacteria</taxon>
        <taxon>Pseudomonadati</taxon>
        <taxon>Nitrospinota/Tectimicrobiota group</taxon>
        <taxon>Candidatus Tectimicrobiota</taxon>
        <taxon>Candidatus Entotheonellia</taxon>
        <taxon>Candidatus Entotheonellales</taxon>
        <taxon>Candidatus Entotheonellaceae</taxon>
        <taxon>Candidatus Entotheonella</taxon>
    </lineage>
</organism>
<keyword evidence="1" id="KW-0732">Signal</keyword>
<comment type="caution">
    <text evidence="2">The sequence shown here is derived from an EMBL/GenBank/DDBJ whole genome shotgun (WGS) entry which is preliminary data.</text>
</comment>